<evidence type="ECO:0000313" key="3">
    <source>
        <dbReference type="Proteomes" id="UP001596978"/>
    </source>
</evidence>
<dbReference type="PRINTS" id="PR00778">
    <property type="entry name" value="HTHARSR"/>
</dbReference>
<dbReference type="InterPro" id="IPR001845">
    <property type="entry name" value="HTH_ArsR_DNA-bd_dom"/>
</dbReference>
<dbReference type="Pfam" id="PF12840">
    <property type="entry name" value="HTH_20"/>
    <property type="match status" value="1"/>
</dbReference>
<name>A0ABW3CZF5_9FLAO</name>
<dbReference type="RefSeq" id="WP_386406099.1">
    <property type="nucleotide sequence ID" value="NZ_JBHTJH010000004.1"/>
</dbReference>
<dbReference type="PANTHER" id="PTHR38600:SF1">
    <property type="entry name" value="TRANSCRIPTIONAL REGULATORY PROTEIN"/>
    <property type="match status" value="1"/>
</dbReference>
<dbReference type="CDD" id="cd00090">
    <property type="entry name" value="HTH_ARSR"/>
    <property type="match status" value="1"/>
</dbReference>
<gene>
    <name evidence="2" type="ORF">ACFQ1M_07300</name>
</gene>
<evidence type="ECO:0000313" key="2">
    <source>
        <dbReference type="EMBL" id="MFD0862008.1"/>
    </source>
</evidence>
<accession>A0ABW3CZF5</accession>
<sequence length="107" mass="12319">MQDKITKVLKAIADPTRREIFHALVMAATALPITHISSQFEMTRQGVTKHLKTLEDAGLVHINTQGRERFCYADPKPLKAVNEWMKFYEQFWDDAIGRLGNYLDKKA</sequence>
<dbReference type="InterPro" id="IPR011991">
    <property type="entry name" value="ArsR-like_HTH"/>
</dbReference>
<dbReference type="EMBL" id="JBHTJH010000004">
    <property type="protein sequence ID" value="MFD0862008.1"/>
    <property type="molecule type" value="Genomic_DNA"/>
</dbReference>
<dbReference type="SUPFAM" id="SSF46785">
    <property type="entry name" value="Winged helix' DNA-binding domain"/>
    <property type="match status" value="1"/>
</dbReference>
<protein>
    <submittedName>
        <fullName evidence="2">ArsR/SmtB family transcription factor</fullName>
    </submittedName>
</protein>
<evidence type="ECO:0000259" key="1">
    <source>
        <dbReference type="PROSITE" id="PS50987"/>
    </source>
</evidence>
<dbReference type="SMART" id="SM00418">
    <property type="entry name" value="HTH_ARSR"/>
    <property type="match status" value="1"/>
</dbReference>
<feature type="domain" description="HTH arsR-type" evidence="1">
    <location>
        <begin position="1"/>
        <end position="93"/>
    </location>
</feature>
<dbReference type="Proteomes" id="UP001596978">
    <property type="component" value="Unassembled WGS sequence"/>
</dbReference>
<dbReference type="Gene3D" id="1.10.10.10">
    <property type="entry name" value="Winged helix-like DNA-binding domain superfamily/Winged helix DNA-binding domain"/>
    <property type="match status" value="1"/>
</dbReference>
<dbReference type="InterPro" id="IPR036390">
    <property type="entry name" value="WH_DNA-bd_sf"/>
</dbReference>
<keyword evidence="3" id="KW-1185">Reference proteome</keyword>
<dbReference type="NCBIfam" id="NF033788">
    <property type="entry name" value="HTH_metalloreg"/>
    <property type="match status" value="1"/>
</dbReference>
<proteinExistence type="predicted"/>
<dbReference type="PANTHER" id="PTHR38600">
    <property type="entry name" value="TRANSCRIPTIONAL REGULATORY PROTEIN"/>
    <property type="match status" value="1"/>
</dbReference>
<dbReference type="InterPro" id="IPR036388">
    <property type="entry name" value="WH-like_DNA-bd_sf"/>
</dbReference>
<reference evidence="3" key="1">
    <citation type="journal article" date="2019" name="Int. J. Syst. Evol. Microbiol.">
        <title>The Global Catalogue of Microorganisms (GCM) 10K type strain sequencing project: providing services to taxonomists for standard genome sequencing and annotation.</title>
        <authorList>
            <consortium name="The Broad Institute Genomics Platform"/>
            <consortium name="The Broad Institute Genome Sequencing Center for Infectious Disease"/>
            <person name="Wu L."/>
            <person name="Ma J."/>
        </authorList>
    </citation>
    <scope>NUCLEOTIDE SEQUENCE [LARGE SCALE GENOMIC DNA]</scope>
    <source>
        <strain evidence="3">CCUG 62952</strain>
    </source>
</reference>
<comment type="caution">
    <text evidence="2">The sequence shown here is derived from an EMBL/GenBank/DDBJ whole genome shotgun (WGS) entry which is preliminary data.</text>
</comment>
<organism evidence="2 3">
    <name type="scientific">Sungkyunkwania multivorans</name>
    <dbReference type="NCBI Taxonomy" id="1173618"/>
    <lineage>
        <taxon>Bacteria</taxon>
        <taxon>Pseudomonadati</taxon>
        <taxon>Bacteroidota</taxon>
        <taxon>Flavobacteriia</taxon>
        <taxon>Flavobacteriales</taxon>
        <taxon>Flavobacteriaceae</taxon>
        <taxon>Sungkyunkwania</taxon>
    </lineage>
</organism>
<dbReference type="PROSITE" id="PS50987">
    <property type="entry name" value="HTH_ARSR_2"/>
    <property type="match status" value="1"/>
</dbReference>